<dbReference type="AlphaFoldDB" id="A0A1X7L503"/>
<evidence type="ECO:0000256" key="3">
    <source>
        <dbReference type="ARBA" id="ARBA00022571"/>
    </source>
</evidence>
<proteinExistence type="inferred from homology"/>
<feature type="domain" description="Argininosuccinate lyase C-terminal" evidence="7">
    <location>
        <begin position="362"/>
        <end position="430"/>
    </location>
</feature>
<dbReference type="GO" id="GO:0005829">
    <property type="term" value="C:cytosol"/>
    <property type="evidence" value="ECO:0007669"/>
    <property type="project" value="TreeGrafter"/>
</dbReference>
<dbReference type="PANTHER" id="PTHR43814:SF1">
    <property type="entry name" value="ARGININOSUCCINATE LYASE"/>
    <property type="match status" value="1"/>
</dbReference>
<dbReference type="HAMAP" id="MF_00006">
    <property type="entry name" value="Arg_succ_lyase"/>
    <property type="match status" value="1"/>
</dbReference>
<dbReference type="PRINTS" id="PR00149">
    <property type="entry name" value="FUMRATELYASE"/>
</dbReference>
<dbReference type="CDD" id="cd01359">
    <property type="entry name" value="Argininosuccinate_lyase"/>
    <property type="match status" value="1"/>
</dbReference>
<feature type="domain" description="Fumarate lyase N-terminal" evidence="6">
    <location>
        <begin position="4"/>
        <end position="298"/>
    </location>
</feature>
<dbReference type="RefSeq" id="WP_085545573.1">
    <property type="nucleotide sequence ID" value="NZ_FXBB01000046.1"/>
</dbReference>
<comment type="similarity">
    <text evidence="5">Belongs to the lyase 1 family. Argininosuccinate lyase subfamily.</text>
</comment>
<dbReference type="FunFam" id="1.10.40.30:FF:000001">
    <property type="entry name" value="Argininosuccinate lyase"/>
    <property type="match status" value="1"/>
</dbReference>
<dbReference type="GO" id="GO:0004056">
    <property type="term" value="F:argininosuccinate lyase activity"/>
    <property type="evidence" value="ECO:0007669"/>
    <property type="project" value="UniProtKB-UniRule"/>
</dbReference>
<evidence type="ECO:0000256" key="5">
    <source>
        <dbReference type="HAMAP-Rule" id="MF_00006"/>
    </source>
</evidence>
<dbReference type="InterPro" id="IPR020557">
    <property type="entry name" value="Fumarate_lyase_CS"/>
</dbReference>
<dbReference type="InterPro" id="IPR009049">
    <property type="entry name" value="Argininosuccinate_lyase"/>
</dbReference>
<comment type="subcellular location">
    <subcellularLocation>
        <location evidence="5">Cytoplasm</location>
    </subcellularLocation>
</comment>
<keyword evidence="3 5" id="KW-0055">Arginine biosynthesis</keyword>
<dbReference type="FunFam" id="1.20.200.10:FF:000015">
    <property type="entry name" value="argininosuccinate lyase isoform X2"/>
    <property type="match status" value="1"/>
</dbReference>
<dbReference type="Gene3D" id="1.10.40.30">
    <property type="entry name" value="Fumarase/aspartase (C-terminal domain)"/>
    <property type="match status" value="1"/>
</dbReference>
<dbReference type="EMBL" id="FXBB01000046">
    <property type="protein sequence ID" value="SMG48544.1"/>
    <property type="molecule type" value="Genomic_DNA"/>
</dbReference>
<evidence type="ECO:0000313" key="8">
    <source>
        <dbReference type="EMBL" id="SMG48544.1"/>
    </source>
</evidence>
<protein>
    <recommendedName>
        <fullName evidence="2 5">Argininosuccinate lyase</fullName>
        <shortName evidence="5">ASAL</shortName>
        <ecNumber evidence="2 5">4.3.2.1</ecNumber>
    </recommendedName>
    <alternativeName>
        <fullName evidence="5">Arginosuccinase</fullName>
    </alternativeName>
</protein>
<comment type="catalytic activity">
    <reaction evidence="5">
        <text>2-(N(omega)-L-arginino)succinate = fumarate + L-arginine</text>
        <dbReference type="Rhea" id="RHEA:24020"/>
        <dbReference type="ChEBI" id="CHEBI:29806"/>
        <dbReference type="ChEBI" id="CHEBI:32682"/>
        <dbReference type="ChEBI" id="CHEBI:57472"/>
        <dbReference type="EC" id="4.3.2.1"/>
    </reaction>
</comment>
<organism evidence="8 9">
    <name type="scientific">Dethiosulfovibrio salsuginis</name>
    <dbReference type="NCBI Taxonomy" id="561720"/>
    <lineage>
        <taxon>Bacteria</taxon>
        <taxon>Thermotogati</taxon>
        <taxon>Synergistota</taxon>
        <taxon>Synergistia</taxon>
        <taxon>Synergistales</taxon>
        <taxon>Dethiosulfovibrionaceae</taxon>
        <taxon>Dethiosulfovibrio</taxon>
    </lineage>
</organism>
<reference evidence="9" key="1">
    <citation type="submission" date="2017-04" db="EMBL/GenBank/DDBJ databases">
        <authorList>
            <person name="Varghese N."/>
            <person name="Submissions S."/>
        </authorList>
    </citation>
    <scope>NUCLEOTIDE SEQUENCE [LARGE SCALE GENOMIC DNA]</scope>
    <source>
        <strain evidence="9">USBA 82</strain>
    </source>
</reference>
<sequence>MWKGRFSQETDMRVQDFSQSLDLDWRLAKWDIRGSLAHGEMLAKQGLISLEELDSIREGFQSILEEIDRGEFVPDKELEDVHMNLESRLTERIGDAGARLHTGRSRNDQVGTTMRLYVKDQLCEVKEGLGDLLEALLDRAEAHREVIVPGYTHLQQAQPISMGHFWMAHFQAFSRDLRRLEFARDSSDECPLGCGALAGSTLPLDREYTSQILGFSRLCENSMDGVAQRDYIYDVLSFASMFAVHCSRLAEDLIIYFSSEFGWVKLPDGFCTGSSIMPQKKNPDVLELVRGRTGQVIGHMVDLLITLKGLPMTYNRDLQEDKRGLFSTFDVLSHVLGVLPSLIKSVEVDADRAAESFSDGMALATDVAEYLVTKGVPFREAHHRVGSLVGWCVREGMSLFDLTVEQFREFLGEETGDDLLPMVDLEAAVARRDTEGGTGFRQVSRQIDKGRELLGRIKTGGCALGDL</sequence>
<dbReference type="Gene3D" id="1.20.200.10">
    <property type="entry name" value="Fumarase/aspartase (Central domain)"/>
    <property type="match status" value="1"/>
</dbReference>
<keyword evidence="4 5" id="KW-0028">Amino-acid biosynthesis</keyword>
<dbReference type="InterPro" id="IPR022761">
    <property type="entry name" value="Fumarate_lyase_N"/>
</dbReference>
<accession>A0A1X7L503</accession>
<dbReference type="InterPro" id="IPR029419">
    <property type="entry name" value="Arg_succ_lyase_C"/>
</dbReference>
<gene>
    <name evidence="5" type="primary">argH</name>
    <name evidence="8" type="ORF">SAMN06275492_1462</name>
</gene>
<comment type="pathway">
    <text evidence="1 5">Amino-acid biosynthesis; L-arginine biosynthesis; L-arginine from L-ornithine and carbamoyl phosphate: step 3/3.</text>
</comment>
<dbReference type="EC" id="4.3.2.1" evidence="2 5"/>
<dbReference type="PANTHER" id="PTHR43814">
    <property type="entry name" value="ARGININOSUCCINATE LYASE"/>
    <property type="match status" value="1"/>
</dbReference>
<dbReference type="InterPro" id="IPR000362">
    <property type="entry name" value="Fumarate_lyase_fam"/>
</dbReference>
<dbReference type="Gene3D" id="1.10.275.10">
    <property type="entry name" value="Fumarase/aspartase (N-terminal domain)"/>
    <property type="match status" value="1"/>
</dbReference>
<dbReference type="GO" id="GO:0042450">
    <property type="term" value="P:L-arginine biosynthetic process via ornithine"/>
    <property type="evidence" value="ECO:0007669"/>
    <property type="project" value="UniProtKB-UniRule"/>
</dbReference>
<evidence type="ECO:0000313" key="9">
    <source>
        <dbReference type="Proteomes" id="UP000193355"/>
    </source>
</evidence>
<name>A0A1X7L503_9BACT</name>
<dbReference type="SUPFAM" id="SSF48557">
    <property type="entry name" value="L-aspartase-like"/>
    <property type="match status" value="1"/>
</dbReference>
<evidence type="ECO:0000256" key="4">
    <source>
        <dbReference type="ARBA" id="ARBA00022605"/>
    </source>
</evidence>
<dbReference type="Proteomes" id="UP000193355">
    <property type="component" value="Unassembled WGS sequence"/>
</dbReference>
<dbReference type="Pfam" id="PF14698">
    <property type="entry name" value="ASL_C2"/>
    <property type="match status" value="1"/>
</dbReference>
<keyword evidence="9" id="KW-1185">Reference proteome</keyword>
<keyword evidence="5 8" id="KW-0456">Lyase</keyword>
<evidence type="ECO:0000256" key="1">
    <source>
        <dbReference type="ARBA" id="ARBA00004941"/>
    </source>
</evidence>
<dbReference type="InterPro" id="IPR008948">
    <property type="entry name" value="L-Aspartase-like"/>
</dbReference>
<dbReference type="InterPro" id="IPR024083">
    <property type="entry name" value="Fumarase/histidase_N"/>
</dbReference>
<dbReference type="Pfam" id="PF00206">
    <property type="entry name" value="Lyase_1"/>
    <property type="match status" value="1"/>
</dbReference>
<dbReference type="NCBIfam" id="TIGR00838">
    <property type="entry name" value="argH"/>
    <property type="match status" value="1"/>
</dbReference>
<dbReference type="PRINTS" id="PR00145">
    <property type="entry name" value="ARGSUCLYASE"/>
</dbReference>
<dbReference type="OrthoDB" id="9769623at2"/>
<dbReference type="FunFam" id="1.10.275.10:FF:000002">
    <property type="entry name" value="Argininosuccinate lyase"/>
    <property type="match status" value="1"/>
</dbReference>
<evidence type="ECO:0000259" key="7">
    <source>
        <dbReference type="Pfam" id="PF14698"/>
    </source>
</evidence>
<evidence type="ECO:0000259" key="6">
    <source>
        <dbReference type="Pfam" id="PF00206"/>
    </source>
</evidence>
<dbReference type="UniPathway" id="UPA00068">
    <property type="reaction ID" value="UER00114"/>
</dbReference>
<dbReference type="PROSITE" id="PS00163">
    <property type="entry name" value="FUMARATE_LYASES"/>
    <property type="match status" value="1"/>
</dbReference>
<keyword evidence="5" id="KW-0963">Cytoplasm</keyword>
<evidence type="ECO:0000256" key="2">
    <source>
        <dbReference type="ARBA" id="ARBA00012338"/>
    </source>
</evidence>
<dbReference type="STRING" id="561720.SAMN06275492_1462"/>